<dbReference type="EMBL" id="OZ035824">
    <property type="protein sequence ID" value="CAL1592510.1"/>
    <property type="molecule type" value="Genomic_DNA"/>
</dbReference>
<reference evidence="2 3" key="1">
    <citation type="submission" date="2024-04" db="EMBL/GenBank/DDBJ databases">
        <authorList>
            <person name="Waldvogel A.-M."/>
            <person name="Schoenle A."/>
        </authorList>
    </citation>
    <scope>NUCLEOTIDE SEQUENCE [LARGE SCALE GENOMIC DNA]</scope>
</reference>
<sequence length="143" mass="15819">MSPPQVSVHQLAPRHPSSQSHNSVIPASSLHTPPALPLHTHIRTSSPKGQFNQNQPQLLPRMLMYTALNLVIPTPRPRSPLYHTRQSINVQPRTTHTVTIHRQAVTSCASLLTTRYPAPSPVTGLHKRIVYITRSSPMLPAST</sequence>
<name>A0AAV2KU71_KNICA</name>
<dbReference type="AlphaFoldDB" id="A0AAV2KU71"/>
<protein>
    <submittedName>
        <fullName evidence="2">Uncharacterized protein</fullName>
    </submittedName>
</protein>
<feature type="region of interest" description="Disordered" evidence="1">
    <location>
        <begin position="1"/>
        <end position="36"/>
    </location>
</feature>
<keyword evidence="3" id="KW-1185">Reference proteome</keyword>
<evidence type="ECO:0000313" key="3">
    <source>
        <dbReference type="Proteomes" id="UP001497482"/>
    </source>
</evidence>
<feature type="compositionally biased region" description="Polar residues" evidence="1">
    <location>
        <begin position="16"/>
        <end position="31"/>
    </location>
</feature>
<gene>
    <name evidence="2" type="ORF">KC01_LOCUS21756</name>
</gene>
<organism evidence="2 3">
    <name type="scientific">Knipowitschia caucasica</name>
    <name type="common">Caucasian dwarf goby</name>
    <name type="synonym">Pomatoschistus caucasicus</name>
    <dbReference type="NCBI Taxonomy" id="637954"/>
    <lineage>
        <taxon>Eukaryota</taxon>
        <taxon>Metazoa</taxon>
        <taxon>Chordata</taxon>
        <taxon>Craniata</taxon>
        <taxon>Vertebrata</taxon>
        <taxon>Euteleostomi</taxon>
        <taxon>Actinopterygii</taxon>
        <taxon>Neopterygii</taxon>
        <taxon>Teleostei</taxon>
        <taxon>Neoteleostei</taxon>
        <taxon>Acanthomorphata</taxon>
        <taxon>Gobiaria</taxon>
        <taxon>Gobiiformes</taxon>
        <taxon>Gobioidei</taxon>
        <taxon>Gobiidae</taxon>
        <taxon>Gobiinae</taxon>
        <taxon>Knipowitschia</taxon>
    </lineage>
</organism>
<evidence type="ECO:0000313" key="2">
    <source>
        <dbReference type="EMBL" id="CAL1592510.1"/>
    </source>
</evidence>
<proteinExistence type="predicted"/>
<evidence type="ECO:0000256" key="1">
    <source>
        <dbReference type="SAM" id="MobiDB-lite"/>
    </source>
</evidence>
<dbReference type="Proteomes" id="UP001497482">
    <property type="component" value="Chromosome 2"/>
</dbReference>
<accession>A0AAV2KU71</accession>